<evidence type="ECO:0000256" key="1">
    <source>
        <dbReference type="ARBA" id="ARBA00023015"/>
    </source>
</evidence>
<evidence type="ECO:0000313" key="7">
    <source>
        <dbReference type="Proteomes" id="UP000612899"/>
    </source>
</evidence>
<dbReference type="GO" id="GO:0003677">
    <property type="term" value="F:DNA binding"/>
    <property type="evidence" value="ECO:0007669"/>
    <property type="project" value="UniProtKB-KW"/>
</dbReference>
<dbReference type="InterPro" id="IPR036388">
    <property type="entry name" value="WH-like_DNA-bd_sf"/>
</dbReference>
<gene>
    <name evidence="6" type="ORF">Rhe02_86050</name>
</gene>
<dbReference type="Pfam" id="PF01380">
    <property type="entry name" value="SIS"/>
    <property type="match status" value="1"/>
</dbReference>
<proteinExistence type="predicted"/>
<dbReference type="GO" id="GO:0097367">
    <property type="term" value="F:carbohydrate derivative binding"/>
    <property type="evidence" value="ECO:0007669"/>
    <property type="project" value="InterPro"/>
</dbReference>
<reference evidence="6" key="1">
    <citation type="submission" date="2021-01" db="EMBL/GenBank/DDBJ databases">
        <title>Whole genome shotgun sequence of Rhizocola hellebori NBRC 109834.</title>
        <authorList>
            <person name="Komaki H."/>
            <person name="Tamura T."/>
        </authorList>
    </citation>
    <scope>NUCLEOTIDE SEQUENCE</scope>
    <source>
        <strain evidence="6">NBRC 109834</strain>
    </source>
</reference>
<evidence type="ECO:0000259" key="5">
    <source>
        <dbReference type="PROSITE" id="PS51464"/>
    </source>
</evidence>
<dbReference type="PANTHER" id="PTHR30514">
    <property type="entry name" value="GLUCOKINASE"/>
    <property type="match status" value="1"/>
</dbReference>
<keyword evidence="1" id="KW-0805">Transcription regulation</keyword>
<dbReference type="PROSITE" id="PS51071">
    <property type="entry name" value="HTH_RPIR"/>
    <property type="match status" value="1"/>
</dbReference>
<dbReference type="InterPro" id="IPR035472">
    <property type="entry name" value="RpiR-like_SIS"/>
</dbReference>
<dbReference type="AlphaFoldDB" id="A0A8J3QJJ5"/>
<feature type="domain" description="SIS" evidence="5">
    <location>
        <begin position="142"/>
        <end position="283"/>
    </location>
</feature>
<dbReference type="InterPro" id="IPR001347">
    <property type="entry name" value="SIS_dom"/>
</dbReference>
<evidence type="ECO:0000256" key="2">
    <source>
        <dbReference type="ARBA" id="ARBA00023125"/>
    </source>
</evidence>
<accession>A0A8J3QJJ5</accession>
<protein>
    <submittedName>
        <fullName evidence="6">RpiR family transcriptional regulator</fullName>
    </submittedName>
</protein>
<dbReference type="PANTHER" id="PTHR30514:SF1">
    <property type="entry name" value="HTH-TYPE TRANSCRIPTIONAL REGULATOR HEXR-RELATED"/>
    <property type="match status" value="1"/>
</dbReference>
<dbReference type="Pfam" id="PF01418">
    <property type="entry name" value="HTH_6"/>
    <property type="match status" value="1"/>
</dbReference>
<dbReference type="InterPro" id="IPR046348">
    <property type="entry name" value="SIS_dom_sf"/>
</dbReference>
<dbReference type="GO" id="GO:0003700">
    <property type="term" value="F:DNA-binding transcription factor activity"/>
    <property type="evidence" value="ECO:0007669"/>
    <property type="project" value="InterPro"/>
</dbReference>
<dbReference type="Gene3D" id="1.10.10.10">
    <property type="entry name" value="Winged helix-like DNA-binding domain superfamily/Winged helix DNA-binding domain"/>
    <property type="match status" value="1"/>
</dbReference>
<sequence>MTVTTTETYPDSGAETLLVRLRGLMPTLAESERAVGRLVLDQPAETARIGISELARRAGTSATTVTRFCRSIGLSGYQELRLLLAVVGYKQEAAGRQLPIGDAAEIAADDPLPAITRKVAIASQQAIQDTLETFDLSALASAVEVLSGARKVDIYGVGSSDVVVADLHHKLSHLGLIAVAYSDVHRSIASAAHLGKGDVAIGVSHSGRTAEVLDPMRVARERGAVTVAVTNYPHSPLADQVDIILASAGQEDVLFRTGATVSRIAQLYVTDCLFVALAQHRGEQTWQAFENVHQAVSSRTGERARSRRTN</sequence>
<dbReference type="InterPro" id="IPR047640">
    <property type="entry name" value="RpiR-like"/>
</dbReference>
<dbReference type="Gene3D" id="3.40.50.10490">
    <property type="entry name" value="Glucose-6-phosphate isomerase like protein, domain 1"/>
    <property type="match status" value="1"/>
</dbReference>
<dbReference type="GO" id="GO:1901135">
    <property type="term" value="P:carbohydrate derivative metabolic process"/>
    <property type="evidence" value="ECO:0007669"/>
    <property type="project" value="InterPro"/>
</dbReference>
<dbReference type="SUPFAM" id="SSF53697">
    <property type="entry name" value="SIS domain"/>
    <property type="match status" value="1"/>
</dbReference>
<comment type="caution">
    <text evidence="6">The sequence shown here is derived from an EMBL/GenBank/DDBJ whole genome shotgun (WGS) entry which is preliminary data.</text>
</comment>
<evidence type="ECO:0000256" key="3">
    <source>
        <dbReference type="ARBA" id="ARBA00023163"/>
    </source>
</evidence>
<dbReference type="InterPro" id="IPR000281">
    <property type="entry name" value="HTH_RpiR"/>
</dbReference>
<dbReference type="InterPro" id="IPR009057">
    <property type="entry name" value="Homeodomain-like_sf"/>
</dbReference>
<keyword evidence="2" id="KW-0238">DNA-binding</keyword>
<keyword evidence="3" id="KW-0804">Transcription</keyword>
<feature type="domain" description="HTH rpiR-type" evidence="4">
    <location>
        <begin position="15"/>
        <end position="91"/>
    </location>
</feature>
<dbReference type="SUPFAM" id="SSF46689">
    <property type="entry name" value="Homeodomain-like"/>
    <property type="match status" value="1"/>
</dbReference>
<evidence type="ECO:0000313" key="6">
    <source>
        <dbReference type="EMBL" id="GIH10538.1"/>
    </source>
</evidence>
<dbReference type="Proteomes" id="UP000612899">
    <property type="component" value="Unassembled WGS sequence"/>
</dbReference>
<dbReference type="CDD" id="cd05013">
    <property type="entry name" value="SIS_RpiR"/>
    <property type="match status" value="1"/>
</dbReference>
<name>A0A8J3QJJ5_9ACTN</name>
<evidence type="ECO:0000259" key="4">
    <source>
        <dbReference type="PROSITE" id="PS51071"/>
    </source>
</evidence>
<organism evidence="6 7">
    <name type="scientific">Rhizocola hellebori</name>
    <dbReference type="NCBI Taxonomy" id="1392758"/>
    <lineage>
        <taxon>Bacteria</taxon>
        <taxon>Bacillati</taxon>
        <taxon>Actinomycetota</taxon>
        <taxon>Actinomycetes</taxon>
        <taxon>Micromonosporales</taxon>
        <taxon>Micromonosporaceae</taxon>
        <taxon>Rhizocola</taxon>
    </lineage>
</organism>
<keyword evidence="7" id="KW-1185">Reference proteome</keyword>
<dbReference type="PROSITE" id="PS51464">
    <property type="entry name" value="SIS"/>
    <property type="match status" value="1"/>
</dbReference>
<dbReference type="EMBL" id="BONY01000098">
    <property type="protein sequence ID" value="GIH10538.1"/>
    <property type="molecule type" value="Genomic_DNA"/>
</dbReference>